<keyword evidence="3" id="KW-0479">Metal-binding</keyword>
<dbReference type="GO" id="GO:0008270">
    <property type="term" value="F:zinc ion binding"/>
    <property type="evidence" value="ECO:0007669"/>
    <property type="project" value="UniProtKB-KW"/>
</dbReference>
<evidence type="ECO:0000256" key="8">
    <source>
        <dbReference type="ARBA" id="ARBA00023125"/>
    </source>
</evidence>
<evidence type="ECO:0000256" key="4">
    <source>
        <dbReference type="ARBA" id="ARBA00022737"/>
    </source>
</evidence>
<proteinExistence type="inferred from homology"/>
<dbReference type="EMBL" id="MRZV01000141">
    <property type="protein sequence ID" value="PIK57467.1"/>
    <property type="molecule type" value="Genomic_DNA"/>
</dbReference>
<dbReference type="InterPro" id="IPR036236">
    <property type="entry name" value="Znf_C2H2_sf"/>
</dbReference>
<keyword evidence="8" id="KW-0238">DNA-binding</keyword>
<evidence type="ECO:0000259" key="13">
    <source>
        <dbReference type="PROSITE" id="PS50157"/>
    </source>
</evidence>
<evidence type="ECO:0000313" key="14">
    <source>
        <dbReference type="EMBL" id="PIK57467.1"/>
    </source>
</evidence>
<dbReference type="PROSITE" id="PS50157">
    <property type="entry name" value="ZINC_FINGER_C2H2_2"/>
    <property type="match status" value="14"/>
</dbReference>
<keyword evidence="10" id="KW-0539">Nucleus</keyword>
<feature type="region of interest" description="Disordered" evidence="12">
    <location>
        <begin position="89"/>
        <end position="160"/>
    </location>
</feature>
<feature type="domain" description="C2H2-type" evidence="13">
    <location>
        <begin position="184"/>
        <end position="211"/>
    </location>
</feature>
<feature type="domain" description="C2H2-type" evidence="13">
    <location>
        <begin position="484"/>
        <end position="511"/>
    </location>
</feature>
<evidence type="ECO:0000256" key="5">
    <source>
        <dbReference type="ARBA" id="ARBA00022771"/>
    </source>
</evidence>
<dbReference type="FunFam" id="3.30.160.60:FF:000340">
    <property type="entry name" value="zinc finger protein 473 isoform X1"/>
    <property type="match status" value="1"/>
</dbReference>
<dbReference type="GO" id="GO:0000978">
    <property type="term" value="F:RNA polymerase II cis-regulatory region sequence-specific DNA binding"/>
    <property type="evidence" value="ECO:0007669"/>
    <property type="project" value="TreeGrafter"/>
</dbReference>
<dbReference type="SMART" id="SM00355">
    <property type="entry name" value="ZnF_C2H2"/>
    <property type="match status" value="15"/>
</dbReference>
<accession>A0A2G8LB40</accession>
<keyword evidence="4" id="KW-0677">Repeat</keyword>
<dbReference type="STRING" id="307972.A0A2G8LB40"/>
<evidence type="ECO:0000256" key="11">
    <source>
        <dbReference type="PROSITE-ProRule" id="PRU00042"/>
    </source>
</evidence>
<dbReference type="GO" id="GO:0005634">
    <property type="term" value="C:nucleus"/>
    <property type="evidence" value="ECO:0007669"/>
    <property type="project" value="TreeGrafter"/>
</dbReference>
<evidence type="ECO:0000256" key="9">
    <source>
        <dbReference type="ARBA" id="ARBA00023163"/>
    </source>
</evidence>
<evidence type="ECO:0000256" key="12">
    <source>
        <dbReference type="SAM" id="MobiDB-lite"/>
    </source>
</evidence>
<dbReference type="PROSITE" id="PS00028">
    <property type="entry name" value="ZINC_FINGER_C2H2_1"/>
    <property type="match status" value="13"/>
</dbReference>
<evidence type="ECO:0000256" key="1">
    <source>
        <dbReference type="ARBA" id="ARBA00004123"/>
    </source>
</evidence>
<feature type="compositionally biased region" description="Polar residues" evidence="12">
    <location>
        <begin position="95"/>
        <end position="106"/>
    </location>
</feature>
<protein>
    <submittedName>
        <fullName evidence="14">Putative zinc finger protein</fullName>
    </submittedName>
</protein>
<name>A0A2G8LB40_STIJA</name>
<comment type="caution">
    <text evidence="14">The sequence shown here is derived from an EMBL/GenBank/DDBJ whole genome shotgun (WGS) entry which is preliminary data.</text>
</comment>
<keyword evidence="15" id="KW-1185">Reference proteome</keyword>
<dbReference type="FunFam" id="3.30.160.60:FF:000446">
    <property type="entry name" value="Zinc finger protein"/>
    <property type="match status" value="1"/>
</dbReference>
<feature type="domain" description="C2H2-type" evidence="13">
    <location>
        <begin position="601"/>
        <end position="628"/>
    </location>
</feature>
<keyword evidence="5 11" id="KW-0863">Zinc-finger</keyword>
<dbReference type="AlphaFoldDB" id="A0A2G8LB40"/>
<feature type="domain" description="C2H2-type" evidence="13">
    <location>
        <begin position="325"/>
        <end position="352"/>
    </location>
</feature>
<keyword evidence="7" id="KW-0805">Transcription regulation</keyword>
<dbReference type="Pfam" id="PF00096">
    <property type="entry name" value="zf-C2H2"/>
    <property type="match status" value="7"/>
</dbReference>
<keyword evidence="9" id="KW-0804">Transcription</keyword>
<feature type="domain" description="C2H2-type" evidence="13">
    <location>
        <begin position="213"/>
        <end position="236"/>
    </location>
</feature>
<evidence type="ECO:0000256" key="6">
    <source>
        <dbReference type="ARBA" id="ARBA00022833"/>
    </source>
</evidence>
<dbReference type="Pfam" id="PF13912">
    <property type="entry name" value="zf-C2H2_6"/>
    <property type="match status" value="2"/>
</dbReference>
<feature type="domain" description="C2H2-type" evidence="13">
    <location>
        <begin position="238"/>
        <end position="266"/>
    </location>
</feature>
<reference evidence="14 15" key="1">
    <citation type="journal article" date="2017" name="PLoS Biol.">
        <title>The sea cucumber genome provides insights into morphological evolution and visceral regeneration.</title>
        <authorList>
            <person name="Zhang X."/>
            <person name="Sun L."/>
            <person name="Yuan J."/>
            <person name="Sun Y."/>
            <person name="Gao Y."/>
            <person name="Zhang L."/>
            <person name="Li S."/>
            <person name="Dai H."/>
            <person name="Hamel J.F."/>
            <person name="Liu C."/>
            <person name="Yu Y."/>
            <person name="Liu S."/>
            <person name="Lin W."/>
            <person name="Guo K."/>
            <person name="Jin S."/>
            <person name="Xu P."/>
            <person name="Storey K.B."/>
            <person name="Huan P."/>
            <person name="Zhang T."/>
            <person name="Zhou Y."/>
            <person name="Zhang J."/>
            <person name="Lin C."/>
            <person name="Li X."/>
            <person name="Xing L."/>
            <person name="Huo D."/>
            <person name="Sun M."/>
            <person name="Wang L."/>
            <person name="Mercier A."/>
            <person name="Li F."/>
            <person name="Yang H."/>
            <person name="Xiang J."/>
        </authorList>
    </citation>
    <scope>NUCLEOTIDE SEQUENCE [LARGE SCALE GENOMIC DNA]</scope>
    <source>
        <strain evidence="14">Shaxun</strain>
        <tissue evidence="14">Muscle</tissue>
    </source>
</reference>
<dbReference type="Proteomes" id="UP000230750">
    <property type="component" value="Unassembled WGS sequence"/>
</dbReference>
<gene>
    <name evidence="14" type="ORF">BSL78_05620</name>
</gene>
<dbReference type="PANTHER" id="PTHR24393">
    <property type="entry name" value="ZINC FINGER PROTEIN"/>
    <property type="match status" value="1"/>
</dbReference>
<organism evidence="14 15">
    <name type="scientific">Stichopus japonicus</name>
    <name type="common">Sea cucumber</name>
    <dbReference type="NCBI Taxonomy" id="307972"/>
    <lineage>
        <taxon>Eukaryota</taxon>
        <taxon>Metazoa</taxon>
        <taxon>Echinodermata</taxon>
        <taxon>Eleutherozoa</taxon>
        <taxon>Echinozoa</taxon>
        <taxon>Holothuroidea</taxon>
        <taxon>Aspidochirotacea</taxon>
        <taxon>Aspidochirotida</taxon>
        <taxon>Stichopodidae</taxon>
        <taxon>Apostichopus</taxon>
    </lineage>
</organism>
<evidence type="ECO:0000256" key="10">
    <source>
        <dbReference type="ARBA" id="ARBA00023242"/>
    </source>
</evidence>
<evidence type="ECO:0000256" key="3">
    <source>
        <dbReference type="ARBA" id="ARBA00022723"/>
    </source>
</evidence>
<feature type="domain" description="C2H2-type" evidence="13">
    <location>
        <begin position="573"/>
        <end position="600"/>
    </location>
</feature>
<sequence>MEDSKDLYDYFCGGGVGCEDDGGTDEDMFDPNFLKPEKRSLQQQIQGNPFRGGDVGAVRLTINLKEEELDSECDATVIIAQVDGSDHHVEEFPSSRATSKTKQPLQETIDGSCCSDDTTSSQANGTIHRSTKTNDERPSTRTISHEESLVKEASSVESRSPKASESVIEISIVDPMAGSVRECFICQHCDKFFTDRETLRAHEASHSDPSVMFKCEICDYFFSTSLQMENHRNSHAKVECNICHRVFDRVDELSSHKKSCHTDGAAFRCSECVRVFSRRSDLEQHRRIHTSQHKSYLQCDVCHKSFKHEEALSLHKNIHIAGALFKCSECIRIFFNRADLEEHMGTHTNRRRTPDEKIQRTSASKGDHRCQYCNKEFEKTPHLENHERIHSGSRPFKCQFCDKSFIQKAHAIRHEMIHRGDKPFCCHFCDRRFGQKSQKKSHEMIHTGERPFQCKVCLRTFTQIGHLHKHGKIHGINIGEEPTFQCNFCNKSYKHKKNVIAHERKHMGERPYQCKICDKTFVRKDVLKSHLKRHPELGITVTKRLKCGICFQKFVHQQAYEIHQMSHRVQELFMCPICKLEFKTGSEAAVHEKLHDNQGPFDCPSCEKPFITKVEMHEHVKLHVKQESE</sequence>
<feature type="compositionally biased region" description="Basic and acidic residues" evidence="12">
    <location>
        <begin position="132"/>
        <end position="150"/>
    </location>
</feature>
<dbReference type="PANTHER" id="PTHR24393:SF15">
    <property type="entry name" value="IP01243P-RELATED"/>
    <property type="match status" value="1"/>
</dbReference>
<feature type="compositionally biased region" description="Low complexity" evidence="12">
    <location>
        <begin position="112"/>
        <end position="121"/>
    </location>
</feature>
<comment type="similarity">
    <text evidence="2">Belongs to the krueppel C2H2-type zinc-finger protein family.</text>
</comment>
<feature type="domain" description="C2H2-type" evidence="13">
    <location>
        <begin position="368"/>
        <end position="395"/>
    </location>
</feature>
<feature type="domain" description="C2H2-type" evidence="13">
    <location>
        <begin position="452"/>
        <end position="482"/>
    </location>
</feature>
<dbReference type="InterPro" id="IPR013087">
    <property type="entry name" value="Znf_C2H2_type"/>
</dbReference>
<feature type="domain" description="C2H2-type" evidence="13">
    <location>
        <begin position="396"/>
        <end position="423"/>
    </location>
</feature>
<feature type="domain" description="C2H2-type" evidence="13">
    <location>
        <begin position="267"/>
        <end position="294"/>
    </location>
</feature>
<evidence type="ECO:0000256" key="2">
    <source>
        <dbReference type="ARBA" id="ARBA00006991"/>
    </source>
</evidence>
<dbReference type="FunFam" id="3.30.160.60:FF:000624">
    <property type="entry name" value="zinc finger protein 697"/>
    <property type="match status" value="1"/>
</dbReference>
<keyword evidence="6" id="KW-0862">Zinc</keyword>
<evidence type="ECO:0000313" key="15">
    <source>
        <dbReference type="Proteomes" id="UP000230750"/>
    </source>
</evidence>
<dbReference type="GO" id="GO:0001228">
    <property type="term" value="F:DNA-binding transcription activator activity, RNA polymerase II-specific"/>
    <property type="evidence" value="ECO:0007669"/>
    <property type="project" value="TreeGrafter"/>
</dbReference>
<evidence type="ECO:0000256" key="7">
    <source>
        <dbReference type="ARBA" id="ARBA00023015"/>
    </source>
</evidence>
<dbReference type="FunFam" id="3.30.160.60:FF:002343">
    <property type="entry name" value="Zinc finger protein 33A"/>
    <property type="match status" value="1"/>
</dbReference>
<dbReference type="OrthoDB" id="8117402at2759"/>
<feature type="domain" description="C2H2-type" evidence="13">
    <location>
        <begin position="424"/>
        <end position="451"/>
    </location>
</feature>
<dbReference type="SUPFAM" id="SSF57667">
    <property type="entry name" value="beta-beta-alpha zinc fingers"/>
    <property type="match status" value="7"/>
</dbReference>
<feature type="domain" description="C2H2-type" evidence="13">
    <location>
        <begin position="297"/>
        <end position="319"/>
    </location>
</feature>
<dbReference type="Gene3D" id="3.30.160.60">
    <property type="entry name" value="Classic Zinc Finger"/>
    <property type="match status" value="10"/>
</dbReference>
<comment type="subcellular location">
    <subcellularLocation>
        <location evidence="1">Nucleus</location>
    </subcellularLocation>
</comment>
<feature type="domain" description="C2H2-type" evidence="13">
    <location>
        <begin position="512"/>
        <end position="534"/>
    </location>
</feature>